<reference evidence="1 2" key="1">
    <citation type="submission" date="2017-11" db="EMBL/GenBank/DDBJ databases">
        <authorList>
            <person name="Lechat P."/>
        </authorList>
    </citation>
    <scope>NUCLEOTIDE SEQUENCE [LARGE SCALE GENOMIC DNA]</scope>
    <source>
        <strain evidence="1">L495</strain>
    </source>
</reference>
<evidence type="ECO:0000313" key="1">
    <source>
        <dbReference type="EMBL" id="SOR63510.1"/>
    </source>
</evidence>
<gene>
    <name evidence="1" type="ORF">LMANV2_70076</name>
</gene>
<dbReference type="AlphaFoldDB" id="A0AAQ1P338"/>
<dbReference type="EMBL" id="OEJX01000067">
    <property type="protein sequence ID" value="SOR63510.1"/>
    <property type="molecule type" value="Genomic_DNA"/>
</dbReference>
<proteinExistence type="predicted"/>
<dbReference type="Pfam" id="PF07599">
    <property type="entry name" value="DUF1563"/>
    <property type="match status" value="1"/>
</dbReference>
<dbReference type="InterPro" id="IPR011457">
    <property type="entry name" value="DUF1563"/>
</dbReference>
<organism evidence="1 2">
    <name type="scientific">Leptospira interrogans serovar Manilae</name>
    <dbReference type="NCBI Taxonomy" id="214675"/>
    <lineage>
        <taxon>Bacteria</taxon>
        <taxon>Pseudomonadati</taxon>
        <taxon>Spirochaetota</taxon>
        <taxon>Spirochaetia</taxon>
        <taxon>Leptospirales</taxon>
        <taxon>Leptospiraceae</taxon>
        <taxon>Leptospira</taxon>
    </lineage>
</organism>
<protein>
    <submittedName>
        <fullName evidence="1">Uncharacterized protein</fullName>
    </submittedName>
</protein>
<name>A0AAQ1P338_LEPIR</name>
<comment type="caution">
    <text evidence="1">The sequence shown here is derived from an EMBL/GenBank/DDBJ whole genome shotgun (WGS) entry which is preliminary data.</text>
</comment>
<dbReference type="Proteomes" id="UP000234460">
    <property type="component" value="Chromosome LMANV2"/>
</dbReference>
<sequence>MMNIILTDLFLLEILENLYINYIEYFLKQIFLDKYKKNSKTDRKQNEIPILPIFKTLSLKLYLVRKSY</sequence>
<evidence type="ECO:0000313" key="2">
    <source>
        <dbReference type="Proteomes" id="UP000234460"/>
    </source>
</evidence>
<accession>A0AAQ1P338</accession>